<dbReference type="KEGG" id="pfy:PFICI_07459"/>
<dbReference type="AlphaFoldDB" id="W3X1H6"/>
<evidence type="ECO:0000313" key="2">
    <source>
        <dbReference type="Proteomes" id="UP000030651"/>
    </source>
</evidence>
<dbReference type="InParanoid" id="W3X1H6"/>
<name>W3X1H6_PESFW</name>
<sequence length="284" mass="32292">MDKDKKNYPMDCEVQRSEEPWAEMSRMTERRKIEKKRLHWRGWFRSKLQGGRKTTTKATETNFQCPPDVDSLAAMPLDQSLAISRAPRQQDTRDDLGPPPYHGVDAHTLLYSGVYLKDILEIDRYVQQTVANTVREKIHANFWGHDAQTMMMIMDAIQEGCTSVAVTICRVDVQIEPAKVNAFVNEGCRKVAKAIIEAAYAVAPAGRGNHPAIAASYAAKIIREAADHFFRYKKSWRPYLAKMQLMSTAYSVGATLCWNHTNRKSILDHPVAFPAYQEFLESPL</sequence>
<dbReference type="GeneID" id="19272472"/>
<dbReference type="RefSeq" id="XP_007834231.1">
    <property type="nucleotide sequence ID" value="XM_007836040.1"/>
</dbReference>
<organism evidence="1 2">
    <name type="scientific">Pestalotiopsis fici (strain W106-1 / CGMCC3.15140)</name>
    <dbReference type="NCBI Taxonomy" id="1229662"/>
    <lineage>
        <taxon>Eukaryota</taxon>
        <taxon>Fungi</taxon>
        <taxon>Dikarya</taxon>
        <taxon>Ascomycota</taxon>
        <taxon>Pezizomycotina</taxon>
        <taxon>Sordariomycetes</taxon>
        <taxon>Xylariomycetidae</taxon>
        <taxon>Amphisphaeriales</taxon>
        <taxon>Sporocadaceae</taxon>
        <taxon>Pestalotiopsis</taxon>
    </lineage>
</organism>
<dbReference type="EMBL" id="KI912113">
    <property type="protein sequence ID" value="ETS79930.1"/>
    <property type="molecule type" value="Genomic_DNA"/>
</dbReference>
<dbReference type="HOGENOM" id="CLU_980414_0_0_1"/>
<reference evidence="2" key="1">
    <citation type="journal article" date="2015" name="BMC Genomics">
        <title>Genomic and transcriptomic analysis of the endophytic fungus Pestalotiopsis fici reveals its lifestyle and high potential for synthesis of natural products.</title>
        <authorList>
            <person name="Wang X."/>
            <person name="Zhang X."/>
            <person name="Liu L."/>
            <person name="Xiang M."/>
            <person name="Wang W."/>
            <person name="Sun X."/>
            <person name="Che Y."/>
            <person name="Guo L."/>
            <person name="Liu G."/>
            <person name="Guo L."/>
            <person name="Wang C."/>
            <person name="Yin W.B."/>
            <person name="Stadler M."/>
            <person name="Zhang X."/>
            <person name="Liu X."/>
        </authorList>
    </citation>
    <scope>NUCLEOTIDE SEQUENCE [LARGE SCALE GENOMIC DNA]</scope>
    <source>
        <strain evidence="2">W106-1 / CGMCC3.15140</strain>
    </source>
</reference>
<proteinExistence type="predicted"/>
<dbReference type="Proteomes" id="UP000030651">
    <property type="component" value="Unassembled WGS sequence"/>
</dbReference>
<evidence type="ECO:0000313" key="1">
    <source>
        <dbReference type="EMBL" id="ETS79930.1"/>
    </source>
</evidence>
<gene>
    <name evidence="1" type="ORF">PFICI_07459</name>
</gene>
<protein>
    <submittedName>
        <fullName evidence="1">Uncharacterized protein</fullName>
    </submittedName>
</protein>
<keyword evidence="2" id="KW-1185">Reference proteome</keyword>
<accession>W3X1H6</accession>